<keyword evidence="2" id="KW-1185">Reference proteome</keyword>
<name>A0ABS8S868_DATST</name>
<protein>
    <submittedName>
        <fullName evidence="1">Uncharacterized protein</fullName>
    </submittedName>
</protein>
<sequence length="106" mass="11977">MLLQRRTKELQLQKEKSLVGCSVERMKSLCHPTSSKQIVVTIREPSATNIKESGCYEVNTLLGPSDKGKKALHPAHLQQNITHEVVTNTDHLLQHGIRATDRWLII</sequence>
<evidence type="ECO:0000313" key="2">
    <source>
        <dbReference type="Proteomes" id="UP000823775"/>
    </source>
</evidence>
<reference evidence="1 2" key="1">
    <citation type="journal article" date="2021" name="BMC Genomics">
        <title>Datura genome reveals duplications of psychoactive alkaloid biosynthetic genes and high mutation rate following tissue culture.</title>
        <authorList>
            <person name="Rajewski A."/>
            <person name="Carter-House D."/>
            <person name="Stajich J."/>
            <person name="Litt A."/>
        </authorList>
    </citation>
    <scope>NUCLEOTIDE SEQUENCE [LARGE SCALE GENOMIC DNA]</scope>
    <source>
        <strain evidence="1">AR-01</strain>
    </source>
</reference>
<dbReference type="EMBL" id="JACEIK010000326">
    <property type="protein sequence ID" value="MCD7455032.1"/>
    <property type="molecule type" value="Genomic_DNA"/>
</dbReference>
<accession>A0ABS8S868</accession>
<organism evidence="1 2">
    <name type="scientific">Datura stramonium</name>
    <name type="common">Jimsonweed</name>
    <name type="synonym">Common thornapple</name>
    <dbReference type="NCBI Taxonomy" id="4076"/>
    <lineage>
        <taxon>Eukaryota</taxon>
        <taxon>Viridiplantae</taxon>
        <taxon>Streptophyta</taxon>
        <taxon>Embryophyta</taxon>
        <taxon>Tracheophyta</taxon>
        <taxon>Spermatophyta</taxon>
        <taxon>Magnoliopsida</taxon>
        <taxon>eudicotyledons</taxon>
        <taxon>Gunneridae</taxon>
        <taxon>Pentapetalae</taxon>
        <taxon>asterids</taxon>
        <taxon>lamiids</taxon>
        <taxon>Solanales</taxon>
        <taxon>Solanaceae</taxon>
        <taxon>Solanoideae</taxon>
        <taxon>Datureae</taxon>
        <taxon>Datura</taxon>
    </lineage>
</organism>
<gene>
    <name evidence="1" type="ORF">HAX54_026815</name>
</gene>
<comment type="caution">
    <text evidence="1">The sequence shown here is derived from an EMBL/GenBank/DDBJ whole genome shotgun (WGS) entry which is preliminary data.</text>
</comment>
<proteinExistence type="predicted"/>
<dbReference type="Proteomes" id="UP000823775">
    <property type="component" value="Unassembled WGS sequence"/>
</dbReference>
<evidence type="ECO:0000313" key="1">
    <source>
        <dbReference type="EMBL" id="MCD7455032.1"/>
    </source>
</evidence>